<evidence type="ECO:0000256" key="6">
    <source>
        <dbReference type="SAM" id="Phobius"/>
    </source>
</evidence>
<dbReference type="FunFam" id="1.20.1740.10:FF:000052">
    <property type="entry name" value="Lysine histidine transporter-like 3"/>
    <property type="match status" value="1"/>
</dbReference>
<feature type="transmembrane region" description="Helical" evidence="6">
    <location>
        <begin position="293"/>
        <end position="312"/>
    </location>
</feature>
<feature type="transmembrane region" description="Helical" evidence="6">
    <location>
        <begin position="216"/>
        <end position="236"/>
    </location>
</feature>
<proteinExistence type="predicted"/>
<evidence type="ECO:0000313" key="8">
    <source>
        <dbReference type="EMBL" id="GMT26158.1"/>
    </source>
</evidence>
<feature type="domain" description="Amino acid transporter transmembrane" evidence="7">
    <location>
        <begin position="25"/>
        <end position="382"/>
    </location>
</feature>
<keyword evidence="2" id="KW-0813">Transport</keyword>
<feature type="transmembrane region" description="Helical" evidence="6">
    <location>
        <begin position="24"/>
        <end position="48"/>
    </location>
</feature>
<feature type="transmembrane region" description="Helical" evidence="6">
    <location>
        <begin position="143"/>
        <end position="167"/>
    </location>
</feature>
<dbReference type="AlphaFoldDB" id="A0AAV5W6S7"/>
<comment type="subcellular location">
    <subcellularLocation>
        <location evidence="1">Membrane</location>
    </subcellularLocation>
</comment>
<dbReference type="InterPro" id="IPR013057">
    <property type="entry name" value="AA_transpt_TM"/>
</dbReference>
<gene>
    <name evidence="8" type="ORF">PFISCL1PPCAC_17455</name>
</gene>
<evidence type="ECO:0000256" key="5">
    <source>
        <dbReference type="ARBA" id="ARBA00023136"/>
    </source>
</evidence>
<reference evidence="8" key="1">
    <citation type="submission" date="2023-10" db="EMBL/GenBank/DDBJ databases">
        <title>Genome assembly of Pristionchus species.</title>
        <authorList>
            <person name="Yoshida K."/>
            <person name="Sommer R.J."/>
        </authorList>
    </citation>
    <scope>NUCLEOTIDE SEQUENCE</scope>
    <source>
        <strain evidence="8">RS5133</strain>
    </source>
</reference>
<keyword evidence="3 6" id="KW-0812">Transmembrane</keyword>
<feature type="non-terminal residue" evidence="8">
    <location>
        <position position="486"/>
    </location>
</feature>
<evidence type="ECO:0000313" key="9">
    <source>
        <dbReference type="Proteomes" id="UP001432322"/>
    </source>
</evidence>
<feature type="transmembrane region" description="Helical" evidence="6">
    <location>
        <begin position="111"/>
        <end position="131"/>
    </location>
</feature>
<dbReference type="Proteomes" id="UP001432322">
    <property type="component" value="Unassembled WGS sequence"/>
</dbReference>
<feature type="transmembrane region" description="Helical" evidence="6">
    <location>
        <begin position="408"/>
        <end position="432"/>
    </location>
</feature>
<accession>A0AAV5W6S7</accession>
<evidence type="ECO:0000256" key="3">
    <source>
        <dbReference type="ARBA" id="ARBA00022692"/>
    </source>
</evidence>
<evidence type="ECO:0000256" key="4">
    <source>
        <dbReference type="ARBA" id="ARBA00022989"/>
    </source>
</evidence>
<protein>
    <recommendedName>
        <fullName evidence="7">Amino acid transporter transmembrane domain-containing protein</fullName>
    </recommendedName>
</protein>
<dbReference type="Gene3D" id="1.20.1740.10">
    <property type="entry name" value="Amino acid/polyamine transporter I"/>
    <property type="match status" value="1"/>
</dbReference>
<dbReference type="GO" id="GO:0016020">
    <property type="term" value="C:membrane"/>
    <property type="evidence" value="ECO:0007669"/>
    <property type="project" value="UniProtKB-SubCell"/>
</dbReference>
<feature type="non-terminal residue" evidence="8">
    <location>
        <position position="1"/>
    </location>
</feature>
<feature type="transmembrane region" description="Helical" evidence="6">
    <location>
        <begin position="55"/>
        <end position="75"/>
    </location>
</feature>
<evidence type="ECO:0000256" key="1">
    <source>
        <dbReference type="ARBA" id="ARBA00004370"/>
    </source>
</evidence>
<feature type="transmembrane region" description="Helical" evidence="6">
    <location>
        <begin position="357"/>
        <end position="378"/>
    </location>
</feature>
<keyword evidence="5 6" id="KW-0472">Membrane</keyword>
<dbReference type="Pfam" id="PF01490">
    <property type="entry name" value="Aa_trans"/>
    <property type="match status" value="1"/>
</dbReference>
<comment type="caution">
    <text evidence="8">The sequence shown here is derived from an EMBL/GenBank/DDBJ whole genome shotgun (WGS) entry which is preliminary data.</text>
</comment>
<evidence type="ECO:0000259" key="7">
    <source>
        <dbReference type="Pfam" id="PF01490"/>
    </source>
</evidence>
<keyword evidence="4 6" id="KW-1133">Transmembrane helix</keyword>
<name>A0AAV5W6S7_9BILA</name>
<feature type="transmembrane region" description="Helical" evidence="6">
    <location>
        <begin position="173"/>
        <end position="195"/>
    </location>
</feature>
<evidence type="ECO:0000256" key="2">
    <source>
        <dbReference type="ARBA" id="ARBA00022448"/>
    </source>
</evidence>
<organism evidence="8 9">
    <name type="scientific">Pristionchus fissidentatus</name>
    <dbReference type="NCBI Taxonomy" id="1538716"/>
    <lineage>
        <taxon>Eukaryota</taxon>
        <taxon>Metazoa</taxon>
        <taxon>Ecdysozoa</taxon>
        <taxon>Nematoda</taxon>
        <taxon>Chromadorea</taxon>
        <taxon>Rhabditida</taxon>
        <taxon>Rhabditina</taxon>
        <taxon>Diplogasteromorpha</taxon>
        <taxon>Diplogasteroidea</taxon>
        <taxon>Neodiplogasteridae</taxon>
        <taxon>Pristionchus</taxon>
    </lineage>
</organism>
<dbReference type="PANTHER" id="PTHR48017">
    <property type="entry name" value="OS05G0424000 PROTEIN-RELATED"/>
    <property type="match status" value="1"/>
</dbReference>
<dbReference type="EMBL" id="BTSY01000004">
    <property type="protein sequence ID" value="GMT26158.1"/>
    <property type="molecule type" value="Genomic_DNA"/>
</dbReference>
<sequence>STELSSIESKLGKEEDDFHNSKGLGWFVTGLFVVGCLAGGGIVALPTALIQTTPYLGVAILLAMAAIVTFTSYILGRSWNLLIDCWPEYKDYTRKPYPEIGFRAAGPRMRAIVSLVCITSQFGIGVVYLLLSSKNIKDAAKAFLDIDLSFCVVVLIVAVCLLPFTFLRSPVDFWWVIVFAMLTTAGAIVLILVGAATDYGACSPHRSLPDLKPSNIFLALGTFLFSFCGHASFPTIQHDMRKPTDFTKSTYLAFGITTLMYIVTGVAGFLAYGDSLRSSVINSIQTIAIQQAINLLITVHLVLTLIMAINPVNQEMEELFRVPHTFCWKRVLVRTGVMAVATFVAESVPSFGPLLDLVGGSTLTLSAIVFPCIFFVLLNARREKMLETGKDNGPVTDIQEVVKYNSRVILVACAVTIALGFVGGGAATFSAIREIISTKFEYPCYVSAFMDRGSMGASTSTNCCGRFQNLTVFDSVTCSLPDTQFY</sequence>
<keyword evidence="9" id="KW-1185">Reference proteome</keyword>
<feature type="transmembrane region" description="Helical" evidence="6">
    <location>
        <begin position="251"/>
        <end position="272"/>
    </location>
</feature>